<dbReference type="EMBL" id="CM055759">
    <property type="protein sequence ID" value="KAJ7987377.1"/>
    <property type="molecule type" value="Genomic_DNA"/>
</dbReference>
<reference evidence="1" key="1">
    <citation type="submission" date="2021-05" db="EMBL/GenBank/DDBJ databases">
        <authorList>
            <person name="Pan Q."/>
            <person name="Jouanno E."/>
            <person name="Zahm M."/>
            <person name="Klopp C."/>
            <person name="Cabau C."/>
            <person name="Louis A."/>
            <person name="Berthelot C."/>
            <person name="Parey E."/>
            <person name="Roest Crollius H."/>
            <person name="Montfort J."/>
            <person name="Robinson-Rechavi M."/>
            <person name="Bouchez O."/>
            <person name="Lampietro C."/>
            <person name="Lopez Roques C."/>
            <person name="Donnadieu C."/>
            <person name="Postlethwait J."/>
            <person name="Bobe J."/>
            <person name="Dillon D."/>
            <person name="Chandos A."/>
            <person name="von Hippel F."/>
            <person name="Guiguen Y."/>
        </authorList>
    </citation>
    <scope>NUCLEOTIDE SEQUENCE</scope>
    <source>
        <strain evidence="1">YG-Jan2019</strain>
    </source>
</reference>
<accession>A0ACC2F7V8</accession>
<comment type="caution">
    <text evidence="1">The sequence shown here is derived from an EMBL/GenBank/DDBJ whole genome shotgun (WGS) entry which is preliminary data.</text>
</comment>
<keyword evidence="2" id="KW-1185">Reference proteome</keyword>
<evidence type="ECO:0000313" key="2">
    <source>
        <dbReference type="Proteomes" id="UP001157502"/>
    </source>
</evidence>
<gene>
    <name evidence="1" type="ORF">DPEC_G00325860</name>
</gene>
<organism evidence="1 2">
    <name type="scientific">Dallia pectoralis</name>
    <name type="common">Alaska blackfish</name>
    <dbReference type="NCBI Taxonomy" id="75939"/>
    <lineage>
        <taxon>Eukaryota</taxon>
        <taxon>Metazoa</taxon>
        <taxon>Chordata</taxon>
        <taxon>Craniata</taxon>
        <taxon>Vertebrata</taxon>
        <taxon>Euteleostomi</taxon>
        <taxon>Actinopterygii</taxon>
        <taxon>Neopterygii</taxon>
        <taxon>Teleostei</taxon>
        <taxon>Protacanthopterygii</taxon>
        <taxon>Esociformes</taxon>
        <taxon>Umbridae</taxon>
        <taxon>Dallia</taxon>
    </lineage>
</organism>
<sequence>MTDPITPDKTRCLQDNVIPLTADISKMAAKSSARFGALSHHSFFSRHNPHPHRVNHIQGLNGTPVCRVNDDWNRTSQFPHPLTKSQVFRTISGAPFSMPYGHSLCGGKSTAYRKALLSEAWKDELKDMAAKVSVSTQARKEKKNEDQEDILGLVRRKTQYSAQTGRIIPPSTKLYQRHQHTQTHRQPSAPVLHDQELMVLELLCQILQTDSLSVVQQWLLLAGQREKDLVMGLIEQAVVDSTFPSLQENRLDEACLPRHQSHRSLSAQILHTSGQAEPGRKAQLHTSSSLHRHPVKMEDIPEIIGEAEVLEIHSESQHVLESKPHLDQNHQCKQNDLDVLE</sequence>
<proteinExistence type="predicted"/>
<name>A0ACC2F7V8_DALPE</name>
<evidence type="ECO:0000313" key="1">
    <source>
        <dbReference type="EMBL" id="KAJ7987377.1"/>
    </source>
</evidence>
<protein>
    <submittedName>
        <fullName evidence="1">Uncharacterized protein</fullName>
    </submittedName>
</protein>
<dbReference type="Proteomes" id="UP001157502">
    <property type="component" value="Chromosome 32"/>
</dbReference>